<feature type="signal peptide" evidence="1">
    <location>
        <begin position="1"/>
        <end position="23"/>
    </location>
</feature>
<proteinExistence type="predicted"/>
<evidence type="ECO:0000313" key="3">
    <source>
        <dbReference type="Proteomes" id="UP001152320"/>
    </source>
</evidence>
<protein>
    <submittedName>
        <fullName evidence="2">Uncharacterized protein</fullName>
    </submittedName>
</protein>
<keyword evidence="1" id="KW-0732">Signal</keyword>
<dbReference type="AlphaFoldDB" id="A0A9Q1H6X5"/>
<evidence type="ECO:0000313" key="2">
    <source>
        <dbReference type="EMBL" id="KAJ8034665.1"/>
    </source>
</evidence>
<reference evidence="2" key="1">
    <citation type="submission" date="2021-10" db="EMBL/GenBank/DDBJ databases">
        <title>Tropical sea cucumber genome reveals ecological adaptation and Cuvierian tubules defense mechanism.</title>
        <authorList>
            <person name="Chen T."/>
        </authorList>
    </citation>
    <scope>NUCLEOTIDE SEQUENCE</scope>
    <source>
        <strain evidence="2">Nanhai2018</strain>
        <tissue evidence="2">Muscle</tissue>
    </source>
</reference>
<gene>
    <name evidence="2" type="ORF">HOLleu_21597</name>
</gene>
<organism evidence="2 3">
    <name type="scientific">Holothuria leucospilota</name>
    <name type="common">Black long sea cucumber</name>
    <name type="synonym">Mertensiothuria leucospilota</name>
    <dbReference type="NCBI Taxonomy" id="206669"/>
    <lineage>
        <taxon>Eukaryota</taxon>
        <taxon>Metazoa</taxon>
        <taxon>Echinodermata</taxon>
        <taxon>Eleutherozoa</taxon>
        <taxon>Echinozoa</taxon>
        <taxon>Holothuroidea</taxon>
        <taxon>Aspidochirotacea</taxon>
        <taxon>Aspidochirotida</taxon>
        <taxon>Holothuriidae</taxon>
        <taxon>Holothuria</taxon>
    </lineage>
</organism>
<sequence>MSNLRTLIISCFAAVKFFLPAEGTVLPDLITRDQHVVLIVYGQVVATSFEESLTCAQEESFETRPNTLTFQIPHLSSVPGGLPQLGLVLSRYLSPKTNVIDPNFCITPKIPADELKYTSNHSCVGLFFSHGEDLKLKMSGEVSGSCRRPPDEVVTDFAKSTDELLISRRPPEFSVCDRLGDIDVDFCSAWRSYGEDITVYGSNVCQCWNHARNITSCQLSISVIEMSSKLRDTLALPQGDEPEAIEAEMKRAFHGIGLISPCV</sequence>
<dbReference type="Proteomes" id="UP001152320">
    <property type="component" value="Chromosome 10"/>
</dbReference>
<accession>A0A9Q1H6X5</accession>
<feature type="chain" id="PRO_5040514602" evidence="1">
    <location>
        <begin position="24"/>
        <end position="263"/>
    </location>
</feature>
<evidence type="ECO:0000256" key="1">
    <source>
        <dbReference type="SAM" id="SignalP"/>
    </source>
</evidence>
<keyword evidence="3" id="KW-1185">Reference proteome</keyword>
<dbReference type="EMBL" id="JAIZAY010000010">
    <property type="protein sequence ID" value="KAJ8034665.1"/>
    <property type="molecule type" value="Genomic_DNA"/>
</dbReference>
<name>A0A9Q1H6X5_HOLLE</name>
<comment type="caution">
    <text evidence="2">The sequence shown here is derived from an EMBL/GenBank/DDBJ whole genome shotgun (WGS) entry which is preliminary data.</text>
</comment>